<comment type="caution">
    <text evidence="2">The sequence shown here is derived from an EMBL/GenBank/DDBJ whole genome shotgun (WGS) entry which is preliminary data.</text>
</comment>
<protein>
    <recommendedName>
        <fullName evidence="1">Thioredoxin domain-containing protein</fullName>
    </recommendedName>
</protein>
<feature type="non-terminal residue" evidence="2">
    <location>
        <position position="49"/>
    </location>
</feature>
<evidence type="ECO:0000313" key="3">
    <source>
        <dbReference type="Proteomes" id="UP000188320"/>
    </source>
</evidence>
<organism evidence="2 3">
    <name type="scientific">Zancudomyces culisetae</name>
    <name type="common">Gut fungus</name>
    <name type="synonym">Smittium culisetae</name>
    <dbReference type="NCBI Taxonomy" id="1213189"/>
    <lineage>
        <taxon>Eukaryota</taxon>
        <taxon>Fungi</taxon>
        <taxon>Fungi incertae sedis</taxon>
        <taxon>Zoopagomycota</taxon>
        <taxon>Kickxellomycotina</taxon>
        <taxon>Harpellomycetes</taxon>
        <taxon>Harpellales</taxon>
        <taxon>Legeriomycetaceae</taxon>
        <taxon>Zancudomyces</taxon>
    </lineage>
</organism>
<dbReference type="InterPro" id="IPR010357">
    <property type="entry name" value="TXNDC17_dom"/>
</dbReference>
<dbReference type="AlphaFoldDB" id="A0A1R1PI07"/>
<reference evidence="3" key="1">
    <citation type="submission" date="2017-01" db="EMBL/GenBank/DDBJ databases">
        <authorList>
            <person name="Wang Y."/>
            <person name="White M."/>
            <person name="Kvist S."/>
            <person name="Moncalvo J.-M."/>
        </authorList>
    </citation>
    <scope>NUCLEOTIDE SEQUENCE [LARGE SCALE GENOMIC DNA]</scope>
    <source>
        <strain evidence="3">COL-18-3</strain>
    </source>
</reference>
<evidence type="ECO:0000259" key="1">
    <source>
        <dbReference type="Pfam" id="PF06110"/>
    </source>
</evidence>
<keyword evidence="3" id="KW-1185">Reference proteome</keyword>
<dbReference type="Pfam" id="PF06110">
    <property type="entry name" value="TXD17-like_Trx"/>
    <property type="match status" value="1"/>
</dbReference>
<feature type="domain" description="Thioredoxin" evidence="1">
    <location>
        <begin position="14"/>
        <end position="49"/>
    </location>
</feature>
<dbReference type="Proteomes" id="UP000188320">
    <property type="component" value="Unassembled WGS sequence"/>
</dbReference>
<gene>
    <name evidence="2" type="ORF">AX774_g6016</name>
</gene>
<dbReference type="Gene3D" id="3.40.30.10">
    <property type="entry name" value="Glutaredoxin"/>
    <property type="match status" value="1"/>
</dbReference>
<accession>A0A1R1PI07</accession>
<sequence length="49" mass="5949">MLRQVRVEHPQYYDSIIKEELRLNKHVYVMFYGREKPETGVSYCPDCVK</sequence>
<evidence type="ECO:0000313" key="2">
    <source>
        <dbReference type="EMBL" id="OMH80543.1"/>
    </source>
</evidence>
<dbReference type="OrthoDB" id="78947at2759"/>
<proteinExistence type="predicted"/>
<name>A0A1R1PI07_ZANCU</name>
<dbReference type="EMBL" id="LSSK01001161">
    <property type="protein sequence ID" value="OMH80543.1"/>
    <property type="molecule type" value="Genomic_DNA"/>
</dbReference>